<dbReference type="GO" id="GO:0003682">
    <property type="term" value="F:chromatin binding"/>
    <property type="evidence" value="ECO:0007669"/>
    <property type="project" value="TreeGrafter"/>
</dbReference>
<feature type="coiled-coil region" evidence="1">
    <location>
        <begin position="492"/>
        <end position="548"/>
    </location>
</feature>
<dbReference type="SUPFAM" id="SSF46579">
    <property type="entry name" value="Prefoldin"/>
    <property type="match status" value="1"/>
</dbReference>
<dbReference type="Gene3D" id="1.10.287.1490">
    <property type="match status" value="1"/>
</dbReference>
<dbReference type="Proteomes" id="UP000030764">
    <property type="component" value="Unassembled WGS sequence"/>
</dbReference>
<gene>
    <name evidence="2" type="ORF">M513_01389</name>
</gene>
<dbReference type="PANTHER" id="PTHR43941:SF1">
    <property type="entry name" value="STRUCTURAL MAINTENANCE OF CHROMOSOMES PROTEIN 2"/>
    <property type="match status" value="1"/>
</dbReference>
<evidence type="ECO:0000313" key="3">
    <source>
        <dbReference type="Proteomes" id="UP000030764"/>
    </source>
</evidence>
<dbReference type="GO" id="GO:0007076">
    <property type="term" value="P:mitotic chromosome condensation"/>
    <property type="evidence" value="ECO:0007669"/>
    <property type="project" value="TreeGrafter"/>
</dbReference>
<evidence type="ECO:0000313" key="2">
    <source>
        <dbReference type="EMBL" id="KFD57719.1"/>
    </source>
</evidence>
<accession>A0A085MKH3</accession>
<feature type="coiled-coil region" evidence="1">
    <location>
        <begin position="118"/>
        <end position="145"/>
    </location>
</feature>
<sequence length="684" mass="77498">MPCSCCEQTSVHFRSLEASLQEKEQALQTLTESVQKERLQFKAQVLQLRKLIAKQQQQIDLNGANLRSGGSSGHSSPGIEFIHLPLLNMEGEQQTKMGVLETSINGIGSNGSASEAYLEQFGNEIERLNAEIRIKNGEVSNLQKKLSVREDHVRELIERCEEKDELLRSKTRANKMLLKQLSVLTCQEKIDKSVETDSCLYSAPNPARRVDLCPPGHAVAWYKDGRNIDFECSSVGTTELTETASIGWEKSESPVGADGKTSVLNERLSGMLHVMEALQSRLATLDSSCPEVKAKNETNMKKRLKKVTFDLSKNSFRYDSTKMDDRLRQAELACSDLREENEELRAVIADLEGRLRDCCELEEVQRQQQQSNEGRLKELRKECRTIMLKSKARHMGKIKELEAVVQQLTKDLSIRSAEHKDAITQLGSSQAKVDQLTNERKDLLEQIDSYIAQVDSLKNSLTACQAEKDHLSKVVADRGEELARLHDYNLSMENLRSEMSSSTTELSQTIEKAREKLTDRLASLESRLEESEREIERLKCTYTSAGRLSTQLPPLLEEEQLKTEETTNHSLEEDRQWAPKLSGVVGETVGPFCKRCALYRLGHSTDMTQSMNEQILVSKTSSVYDYRRPGSSLSNSTTGSMFQDWASESGDRQSCYREKLDKLRRLHRKMDRLTKVQHAKEKQP</sequence>
<dbReference type="AlphaFoldDB" id="A0A085MKH3"/>
<reference evidence="2 3" key="1">
    <citation type="journal article" date="2014" name="Nat. Genet.">
        <title>Genome and transcriptome of the porcine whipworm Trichuris suis.</title>
        <authorList>
            <person name="Jex A.R."/>
            <person name="Nejsum P."/>
            <person name="Schwarz E.M."/>
            <person name="Hu L."/>
            <person name="Young N.D."/>
            <person name="Hall R.S."/>
            <person name="Korhonen P.K."/>
            <person name="Liao S."/>
            <person name="Thamsborg S."/>
            <person name="Xia J."/>
            <person name="Xu P."/>
            <person name="Wang S."/>
            <person name="Scheerlinck J.P."/>
            <person name="Hofmann A."/>
            <person name="Sternberg P.W."/>
            <person name="Wang J."/>
            <person name="Gasser R.B."/>
        </authorList>
    </citation>
    <scope>NUCLEOTIDE SEQUENCE [LARGE SCALE GENOMIC DNA]</scope>
    <source>
        <strain evidence="2">DCEP-RM93M</strain>
    </source>
</reference>
<dbReference type="GO" id="GO:0000793">
    <property type="term" value="C:condensed chromosome"/>
    <property type="evidence" value="ECO:0007669"/>
    <property type="project" value="TreeGrafter"/>
</dbReference>
<keyword evidence="1" id="KW-0175">Coiled coil</keyword>
<feature type="coiled-coil region" evidence="1">
    <location>
        <begin position="391"/>
        <end position="467"/>
    </location>
</feature>
<keyword evidence="3" id="KW-1185">Reference proteome</keyword>
<evidence type="ECO:0000256" key="1">
    <source>
        <dbReference type="SAM" id="Coils"/>
    </source>
</evidence>
<name>A0A085MKH3_9BILA</name>
<feature type="coiled-coil region" evidence="1">
    <location>
        <begin position="320"/>
        <end position="354"/>
    </location>
</feature>
<dbReference type="GO" id="GO:0000785">
    <property type="term" value="C:chromatin"/>
    <property type="evidence" value="ECO:0007669"/>
    <property type="project" value="TreeGrafter"/>
</dbReference>
<protein>
    <submittedName>
        <fullName evidence="2">Uncharacterized protein</fullName>
    </submittedName>
</protein>
<organism evidence="2 3">
    <name type="scientific">Trichuris suis</name>
    <name type="common">pig whipworm</name>
    <dbReference type="NCBI Taxonomy" id="68888"/>
    <lineage>
        <taxon>Eukaryota</taxon>
        <taxon>Metazoa</taxon>
        <taxon>Ecdysozoa</taxon>
        <taxon>Nematoda</taxon>
        <taxon>Enoplea</taxon>
        <taxon>Dorylaimia</taxon>
        <taxon>Trichinellida</taxon>
        <taxon>Trichuridae</taxon>
        <taxon>Trichuris</taxon>
    </lineage>
</organism>
<proteinExistence type="predicted"/>
<dbReference type="PANTHER" id="PTHR43941">
    <property type="entry name" value="STRUCTURAL MAINTENANCE OF CHROMOSOMES PROTEIN 2"/>
    <property type="match status" value="1"/>
</dbReference>
<feature type="coiled-coil region" evidence="1">
    <location>
        <begin position="13"/>
        <end position="40"/>
    </location>
</feature>
<dbReference type="GO" id="GO:0000796">
    <property type="term" value="C:condensin complex"/>
    <property type="evidence" value="ECO:0007669"/>
    <property type="project" value="TreeGrafter"/>
</dbReference>
<dbReference type="EMBL" id="KL363187">
    <property type="protein sequence ID" value="KFD57719.1"/>
    <property type="molecule type" value="Genomic_DNA"/>
</dbReference>